<reference evidence="1 2" key="2">
    <citation type="journal article" date="2022" name="Mol. Ecol. Resour.">
        <title>The genomes of chicory, endive, great burdock and yacon provide insights into Asteraceae paleo-polyploidization history and plant inulin production.</title>
        <authorList>
            <person name="Fan W."/>
            <person name="Wang S."/>
            <person name="Wang H."/>
            <person name="Wang A."/>
            <person name="Jiang F."/>
            <person name="Liu H."/>
            <person name="Zhao H."/>
            <person name="Xu D."/>
            <person name="Zhang Y."/>
        </authorList>
    </citation>
    <scope>NUCLEOTIDE SEQUENCE [LARGE SCALE GENOMIC DNA]</scope>
    <source>
        <strain evidence="2">cv. Punajuju</strain>
        <tissue evidence="1">Leaves</tissue>
    </source>
</reference>
<reference evidence="2" key="1">
    <citation type="journal article" date="2022" name="Mol. Ecol. Resour.">
        <title>The genomes of chicory, endive, great burdock and yacon provide insights into Asteraceae palaeo-polyploidization history and plant inulin production.</title>
        <authorList>
            <person name="Fan W."/>
            <person name="Wang S."/>
            <person name="Wang H."/>
            <person name="Wang A."/>
            <person name="Jiang F."/>
            <person name="Liu H."/>
            <person name="Zhao H."/>
            <person name="Xu D."/>
            <person name="Zhang Y."/>
        </authorList>
    </citation>
    <scope>NUCLEOTIDE SEQUENCE [LARGE SCALE GENOMIC DNA]</scope>
    <source>
        <strain evidence="2">cv. Punajuju</strain>
    </source>
</reference>
<sequence>MKRSIFSVTIGSNDFLNNYLLPVLWIGARVSQTPDSFVDDLLNHLKSQLPENKGSVKTLILSTRDWTYGWILLVLWIRVLKKNLWKKARIMLTRKVNAKKKIQPVTCSRSPPAHHIHSLLLPFIYHEIPIFSLFSLSLSKFMYCYRLFSFYVLPLKFPFL</sequence>
<keyword evidence="2" id="KW-1185">Reference proteome</keyword>
<proteinExistence type="predicted"/>
<evidence type="ECO:0000313" key="1">
    <source>
        <dbReference type="EMBL" id="KAI3780529.1"/>
    </source>
</evidence>
<accession>A0ACB9GAR2</accession>
<dbReference type="EMBL" id="CM042010">
    <property type="protein sequence ID" value="KAI3780529.1"/>
    <property type="molecule type" value="Genomic_DNA"/>
</dbReference>
<evidence type="ECO:0000313" key="2">
    <source>
        <dbReference type="Proteomes" id="UP001055811"/>
    </source>
</evidence>
<gene>
    <name evidence="1" type="ORF">L2E82_10511</name>
</gene>
<comment type="caution">
    <text evidence="1">The sequence shown here is derived from an EMBL/GenBank/DDBJ whole genome shotgun (WGS) entry which is preliminary data.</text>
</comment>
<protein>
    <submittedName>
        <fullName evidence="1">Uncharacterized protein</fullName>
    </submittedName>
</protein>
<dbReference type="Proteomes" id="UP001055811">
    <property type="component" value="Linkage Group LG02"/>
</dbReference>
<organism evidence="1 2">
    <name type="scientific">Cichorium intybus</name>
    <name type="common">Chicory</name>
    <dbReference type="NCBI Taxonomy" id="13427"/>
    <lineage>
        <taxon>Eukaryota</taxon>
        <taxon>Viridiplantae</taxon>
        <taxon>Streptophyta</taxon>
        <taxon>Embryophyta</taxon>
        <taxon>Tracheophyta</taxon>
        <taxon>Spermatophyta</taxon>
        <taxon>Magnoliopsida</taxon>
        <taxon>eudicotyledons</taxon>
        <taxon>Gunneridae</taxon>
        <taxon>Pentapetalae</taxon>
        <taxon>asterids</taxon>
        <taxon>campanulids</taxon>
        <taxon>Asterales</taxon>
        <taxon>Asteraceae</taxon>
        <taxon>Cichorioideae</taxon>
        <taxon>Cichorieae</taxon>
        <taxon>Cichoriinae</taxon>
        <taxon>Cichorium</taxon>
    </lineage>
</organism>
<name>A0ACB9GAR2_CICIN</name>